<evidence type="ECO:0000313" key="3">
    <source>
        <dbReference type="WBParaSite" id="EgrG_001002100"/>
    </source>
</evidence>
<evidence type="ECO:0000313" key="1">
    <source>
        <dbReference type="EMBL" id="CDS17282.1"/>
    </source>
</evidence>
<dbReference type="WBParaSite" id="EgrG_001002100">
    <property type="protein sequence ID" value="EgrG_001002100"/>
    <property type="gene ID" value="EgrG_001002100"/>
</dbReference>
<sequence length="162" mass="18127">MCDSLTRTEVLEIAFKLIKDTDTSNSMILWSSVNANAIEVPKVMPMGDLVESKPPFCCECCKCHERKINESEIGTGVLEVIAYLDKVLEEFGCYFYQTRELHGDRSTLLSEREYNSSSPSNLLSEDDCTPSSVVCNSIDSPPCNDDELMTDYAIQESSKSRV</sequence>
<reference evidence="3" key="3">
    <citation type="submission" date="2020-10" db="UniProtKB">
        <authorList>
            <consortium name="WormBaseParasite"/>
        </authorList>
    </citation>
    <scope>IDENTIFICATION</scope>
</reference>
<evidence type="ECO:0000313" key="2">
    <source>
        <dbReference type="Proteomes" id="UP000492820"/>
    </source>
</evidence>
<proteinExistence type="predicted"/>
<accession>A0A068WC51</accession>
<reference evidence="1" key="2">
    <citation type="submission" date="2014-06" db="EMBL/GenBank/DDBJ databases">
        <authorList>
            <person name="Aslett M."/>
        </authorList>
    </citation>
    <scope>NUCLEOTIDE SEQUENCE</scope>
</reference>
<dbReference type="AlphaFoldDB" id="A0A068WC51"/>
<reference evidence="1 2" key="1">
    <citation type="journal article" date="2013" name="Nature">
        <title>The genomes of four tapeworm species reveal adaptations to parasitism.</title>
        <authorList>
            <person name="Tsai I.J."/>
            <person name="Zarowiecki M."/>
            <person name="Holroyd N."/>
            <person name="Garciarrubio A."/>
            <person name="Sanchez-Flores A."/>
            <person name="Brooks K.L."/>
            <person name="Tracey A."/>
            <person name="Bobes R.J."/>
            <person name="Fragoso G."/>
            <person name="Sciutto E."/>
            <person name="Aslett M."/>
            <person name="Beasley H."/>
            <person name="Bennett H.M."/>
            <person name="Cai J."/>
            <person name="Camicia F."/>
            <person name="Clark R."/>
            <person name="Cucher M."/>
            <person name="De Silva N."/>
            <person name="Day T.A."/>
            <person name="Deplazes P."/>
            <person name="Estrada K."/>
            <person name="Fernandez C."/>
            <person name="Holland P.W."/>
            <person name="Hou J."/>
            <person name="Hu S."/>
            <person name="Huckvale T."/>
            <person name="Hung S.S."/>
            <person name="Kamenetzky L."/>
            <person name="Keane J.A."/>
            <person name="Kiss F."/>
            <person name="Koziol U."/>
            <person name="Lambert O."/>
            <person name="Liu K."/>
            <person name="Luo X."/>
            <person name="Luo Y."/>
            <person name="Macchiaroli N."/>
            <person name="Nichol S."/>
            <person name="Paps J."/>
            <person name="Parkinson J."/>
            <person name="Pouchkina-Stantcheva N."/>
            <person name="Riddiford N."/>
            <person name="Rosenzvit M."/>
            <person name="Salinas G."/>
            <person name="Wasmuth J.D."/>
            <person name="Zamanian M."/>
            <person name="Zheng Y."/>
            <person name="Cai X."/>
            <person name="Soberon X."/>
            <person name="Olson P.D."/>
            <person name="Laclette J.P."/>
            <person name="Brehm K."/>
            <person name="Berriman M."/>
            <person name="Garciarrubio A."/>
            <person name="Bobes R.J."/>
            <person name="Fragoso G."/>
            <person name="Sanchez-Flores A."/>
            <person name="Estrada K."/>
            <person name="Cevallos M.A."/>
            <person name="Morett E."/>
            <person name="Gonzalez V."/>
            <person name="Portillo T."/>
            <person name="Ochoa-Leyva A."/>
            <person name="Jose M.V."/>
            <person name="Sciutto E."/>
            <person name="Landa A."/>
            <person name="Jimenez L."/>
            <person name="Valdes V."/>
            <person name="Carrero J.C."/>
            <person name="Larralde C."/>
            <person name="Morales-Montor J."/>
            <person name="Limon-Lason J."/>
            <person name="Soberon X."/>
            <person name="Laclette J.P."/>
        </authorList>
    </citation>
    <scope>NUCLEOTIDE SEQUENCE [LARGE SCALE GENOMIC DNA]</scope>
</reference>
<dbReference type="EMBL" id="LK028577">
    <property type="protein sequence ID" value="CDS17282.1"/>
    <property type="molecule type" value="Genomic_DNA"/>
</dbReference>
<gene>
    <name evidence="1" type="ORF">EgrG_001002100</name>
</gene>
<dbReference type="Proteomes" id="UP000492820">
    <property type="component" value="Unassembled WGS sequence"/>
</dbReference>
<protein>
    <submittedName>
        <fullName evidence="3">Expressed conserved protein</fullName>
    </submittedName>
</protein>
<name>A0A068WC51_ECHGR</name>
<organism evidence="1">
    <name type="scientific">Echinococcus granulosus</name>
    <name type="common">Hydatid tapeworm</name>
    <dbReference type="NCBI Taxonomy" id="6210"/>
    <lineage>
        <taxon>Eukaryota</taxon>
        <taxon>Metazoa</taxon>
        <taxon>Spiralia</taxon>
        <taxon>Lophotrochozoa</taxon>
        <taxon>Platyhelminthes</taxon>
        <taxon>Cestoda</taxon>
        <taxon>Eucestoda</taxon>
        <taxon>Cyclophyllidea</taxon>
        <taxon>Taeniidae</taxon>
        <taxon>Echinococcus</taxon>
        <taxon>Echinococcus granulosus group</taxon>
    </lineage>
</organism>